<evidence type="ECO:0000313" key="4">
    <source>
        <dbReference type="Proteomes" id="UP000821866"/>
    </source>
</evidence>
<comment type="caution">
    <text evidence="3">The sequence shown here is derived from an EMBL/GenBank/DDBJ whole genome shotgun (WGS) entry which is preliminary data.</text>
</comment>
<gene>
    <name evidence="3" type="ORF">HPB51_023247</name>
</gene>
<dbReference type="InterPro" id="IPR000873">
    <property type="entry name" value="AMP-dep_synth/lig_dom"/>
</dbReference>
<accession>A0A9J6F9V4</accession>
<dbReference type="PANTHER" id="PTHR43767:SF1">
    <property type="entry name" value="NONRIBOSOMAL PEPTIDE SYNTHASE PES1 (EUROFUNG)-RELATED"/>
    <property type="match status" value="1"/>
</dbReference>
<sequence>MTTQTHAATDWPSTDISESSHSDAYSFPERKTTMRATIKDGVIHSPYPDVHVPSCSLFALLEERMLRSGDKAAILYRDKAVSHVELLQRFRSCAAGLQAFGLGRGDRVYTRFCSSSVDGLIALCAVIFTGATVIIVGDFTQAEHLASIKSLDITHLLTDSETANRLIPLLPELKLKGALSVDELPGFTCVSSPQWANGKHFHDNWNSATCEDDVAMIAYSSGTSGLPKNIEIPQGCLLYCLVAAEGPGTCVAAVREARGTALRACPRAIRRAAPHAPGDLQHPSGGQMSESATLFHPPLGLSLRYPSDHTARAGTPAAP</sequence>
<dbReference type="VEuPathDB" id="VectorBase:LOC119160149"/>
<protein>
    <recommendedName>
        <fullName evidence="2">AMP-dependent synthetase/ligase domain-containing protein</fullName>
    </recommendedName>
</protein>
<dbReference type="InterPro" id="IPR020845">
    <property type="entry name" value="AMP-binding_CS"/>
</dbReference>
<proteinExistence type="predicted"/>
<reference evidence="3" key="2">
    <citation type="submission" date="2021-09" db="EMBL/GenBank/DDBJ databases">
        <authorList>
            <person name="Jia N."/>
            <person name="Wang J."/>
            <person name="Shi W."/>
            <person name="Du L."/>
            <person name="Sun Y."/>
            <person name="Zhan W."/>
            <person name="Jiang J."/>
            <person name="Wang Q."/>
            <person name="Zhang B."/>
            <person name="Ji P."/>
            <person name="Sakyi L.B."/>
            <person name="Cui X."/>
            <person name="Yuan T."/>
            <person name="Jiang B."/>
            <person name="Yang W."/>
            <person name="Lam T.T.-Y."/>
            <person name="Chang Q."/>
            <person name="Ding S."/>
            <person name="Wang X."/>
            <person name="Zhu J."/>
            <person name="Ruan X."/>
            <person name="Zhao L."/>
            <person name="Wei J."/>
            <person name="Que T."/>
            <person name="Du C."/>
            <person name="Cheng J."/>
            <person name="Dai P."/>
            <person name="Han X."/>
            <person name="Huang E."/>
            <person name="Gao Y."/>
            <person name="Liu J."/>
            <person name="Shao H."/>
            <person name="Ye R."/>
            <person name="Li L."/>
            <person name="Wei W."/>
            <person name="Wang X."/>
            <person name="Wang C."/>
            <person name="Huo Q."/>
            <person name="Li W."/>
            <person name="Guo W."/>
            <person name="Chen H."/>
            <person name="Chen S."/>
            <person name="Zhou L."/>
            <person name="Zhou L."/>
            <person name="Ni X."/>
            <person name="Tian J."/>
            <person name="Zhou Y."/>
            <person name="Sheng Y."/>
            <person name="Liu T."/>
            <person name="Pan Y."/>
            <person name="Xia L."/>
            <person name="Li J."/>
            <person name="Zhao F."/>
            <person name="Cao W."/>
        </authorList>
    </citation>
    <scope>NUCLEOTIDE SEQUENCE</scope>
    <source>
        <strain evidence="3">Rmic-2018</strain>
        <tissue evidence="3">Larvae</tissue>
    </source>
</reference>
<dbReference type="EMBL" id="JABSTU010000001">
    <property type="protein sequence ID" value="KAH8042408.1"/>
    <property type="molecule type" value="Genomic_DNA"/>
</dbReference>
<evidence type="ECO:0000259" key="2">
    <source>
        <dbReference type="Pfam" id="PF00501"/>
    </source>
</evidence>
<feature type="region of interest" description="Disordered" evidence="1">
    <location>
        <begin position="274"/>
        <end position="293"/>
    </location>
</feature>
<reference evidence="3" key="1">
    <citation type="journal article" date="2020" name="Cell">
        <title>Large-Scale Comparative Analyses of Tick Genomes Elucidate Their Genetic Diversity and Vector Capacities.</title>
        <authorList>
            <consortium name="Tick Genome and Microbiome Consortium (TIGMIC)"/>
            <person name="Jia N."/>
            <person name="Wang J."/>
            <person name="Shi W."/>
            <person name="Du L."/>
            <person name="Sun Y."/>
            <person name="Zhan W."/>
            <person name="Jiang J.F."/>
            <person name="Wang Q."/>
            <person name="Zhang B."/>
            <person name="Ji P."/>
            <person name="Bell-Sakyi L."/>
            <person name="Cui X.M."/>
            <person name="Yuan T.T."/>
            <person name="Jiang B.G."/>
            <person name="Yang W.F."/>
            <person name="Lam T.T."/>
            <person name="Chang Q.C."/>
            <person name="Ding S.J."/>
            <person name="Wang X.J."/>
            <person name="Zhu J.G."/>
            <person name="Ruan X.D."/>
            <person name="Zhao L."/>
            <person name="Wei J.T."/>
            <person name="Ye R.Z."/>
            <person name="Que T.C."/>
            <person name="Du C.H."/>
            <person name="Zhou Y.H."/>
            <person name="Cheng J.X."/>
            <person name="Dai P.F."/>
            <person name="Guo W.B."/>
            <person name="Han X.H."/>
            <person name="Huang E.J."/>
            <person name="Li L.F."/>
            <person name="Wei W."/>
            <person name="Gao Y.C."/>
            <person name="Liu J.Z."/>
            <person name="Shao H.Z."/>
            <person name="Wang X."/>
            <person name="Wang C.C."/>
            <person name="Yang T.C."/>
            <person name="Huo Q.B."/>
            <person name="Li W."/>
            <person name="Chen H.Y."/>
            <person name="Chen S.E."/>
            <person name="Zhou L.G."/>
            <person name="Ni X.B."/>
            <person name="Tian J.H."/>
            <person name="Sheng Y."/>
            <person name="Liu T."/>
            <person name="Pan Y.S."/>
            <person name="Xia L.Y."/>
            <person name="Li J."/>
            <person name="Zhao F."/>
            <person name="Cao W.C."/>
        </authorList>
    </citation>
    <scope>NUCLEOTIDE SEQUENCE</scope>
    <source>
        <strain evidence="3">Rmic-2018</strain>
    </source>
</reference>
<dbReference type="PROSITE" id="PS00455">
    <property type="entry name" value="AMP_BINDING"/>
    <property type="match status" value="1"/>
</dbReference>
<dbReference type="AlphaFoldDB" id="A0A9J6F9V4"/>
<dbReference type="PANTHER" id="PTHR43767">
    <property type="entry name" value="LONG-CHAIN-FATTY-ACID--COA LIGASE"/>
    <property type="match status" value="1"/>
</dbReference>
<dbReference type="InterPro" id="IPR042099">
    <property type="entry name" value="ANL_N_sf"/>
</dbReference>
<evidence type="ECO:0000313" key="3">
    <source>
        <dbReference type="EMBL" id="KAH8042408.1"/>
    </source>
</evidence>
<feature type="region of interest" description="Disordered" evidence="1">
    <location>
        <begin position="1"/>
        <end position="25"/>
    </location>
</feature>
<feature type="domain" description="AMP-dependent synthetase/ligase" evidence="2">
    <location>
        <begin position="62"/>
        <end position="243"/>
    </location>
</feature>
<dbReference type="Pfam" id="PF00501">
    <property type="entry name" value="AMP-binding"/>
    <property type="match status" value="1"/>
</dbReference>
<name>A0A9J6F9V4_RHIMP</name>
<dbReference type="InterPro" id="IPR050237">
    <property type="entry name" value="ATP-dep_AMP-bd_enzyme"/>
</dbReference>
<evidence type="ECO:0000256" key="1">
    <source>
        <dbReference type="SAM" id="MobiDB-lite"/>
    </source>
</evidence>
<dbReference type="SUPFAM" id="SSF56801">
    <property type="entry name" value="Acetyl-CoA synthetase-like"/>
    <property type="match status" value="1"/>
</dbReference>
<feature type="compositionally biased region" description="Polar residues" evidence="1">
    <location>
        <begin position="1"/>
        <end position="23"/>
    </location>
</feature>
<dbReference type="Proteomes" id="UP000821866">
    <property type="component" value="Chromosome 1"/>
</dbReference>
<keyword evidence="4" id="KW-1185">Reference proteome</keyword>
<dbReference type="Gene3D" id="3.40.50.12780">
    <property type="entry name" value="N-terminal domain of ligase-like"/>
    <property type="match status" value="1"/>
</dbReference>
<organism evidence="3 4">
    <name type="scientific">Rhipicephalus microplus</name>
    <name type="common">Cattle tick</name>
    <name type="synonym">Boophilus microplus</name>
    <dbReference type="NCBI Taxonomy" id="6941"/>
    <lineage>
        <taxon>Eukaryota</taxon>
        <taxon>Metazoa</taxon>
        <taxon>Ecdysozoa</taxon>
        <taxon>Arthropoda</taxon>
        <taxon>Chelicerata</taxon>
        <taxon>Arachnida</taxon>
        <taxon>Acari</taxon>
        <taxon>Parasitiformes</taxon>
        <taxon>Ixodida</taxon>
        <taxon>Ixodoidea</taxon>
        <taxon>Ixodidae</taxon>
        <taxon>Rhipicephalinae</taxon>
        <taxon>Rhipicephalus</taxon>
        <taxon>Boophilus</taxon>
    </lineage>
</organism>